<evidence type="ECO:0000256" key="5">
    <source>
        <dbReference type="ARBA" id="ARBA00023163"/>
    </source>
</evidence>
<evidence type="ECO:0000256" key="4">
    <source>
        <dbReference type="ARBA" id="ARBA00023125"/>
    </source>
</evidence>
<proteinExistence type="predicted"/>
<reference evidence="9 10" key="1">
    <citation type="journal article" date="2015" name="Environ. Microbiol.">
        <title>Metagenome sequence of Elaphomyces granulatus from sporocarp tissue reveals Ascomycota ectomycorrhizal fingerprints of genome expansion and a Proteobacteria-rich microbiome.</title>
        <authorList>
            <person name="Quandt C.A."/>
            <person name="Kohler A."/>
            <person name="Hesse C.N."/>
            <person name="Sharpton T.J."/>
            <person name="Martin F."/>
            <person name="Spatafora J.W."/>
        </authorList>
    </citation>
    <scope>NUCLEOTIDE SEQUENCE [LARGE SCALE GENOMIC DNA]</scope>
    <source>
        <strain evidence="9 10">OSC145934</strain>
    </source>
</reference>
<name>A0A232LT03_9EURO</name>
<dbReference type="GO" id="GO:0008270">
    <property type="term" value="F:zinc ion binding"/>
    <property type="evidence" value="ECO:0007669"/>
    <property type="project" value="InterPro"/>
</dbReference>
<keyword evidence="5" id="KW-0804">Transcription</keyword>
<dbReference type="SMART" id="SM00066">
    <property type="entry name" value="GAL4"/>
    <property type="match status" value="1"/>
</dbReference>
<evidence type="ECO:0000313" key="10">
    <source>
        <dbReference type="Proteomes" id="UP000243515"/>
    </source>
</evidence>
<dbReference type="InterPro" id="IPR007219">
    <property type="entry name" value="XnlR_reg_dom"/>
</dbReference>
<evidence type="ECO:0000256" key="1">
    <source>
        <dbReference type="ARBA" id="ARBA00004123"/>
    </source>
</evidence>
<dbReference type="InterPro" id="IPR001138">
    <property type="entry name" value="Zn2Cys6_DnaBD"/>
</dbReference>
<feature type="compositionally biased region" description="Polar residues" evidence="7">
    <location>
        <begin position="107"/>
        <end position="116"/>
    </location>
</feature>
<keyword evidence="4" id="KW-0238">DNA-binding</keyword>
<dbReference type="Proteomes" id="UP000243515">
    <property type="component" value="Unassembled WGS sequence"/>
</dbReference>
<feature type="region of interest" description="Disordered" evidence="7">
    <location>
        <begin position="98"/>
        <end position="128"/>
    </location>
</feature>
<dbReference type="PANTHER" id="PTHR31001">
    <property type="entry name" value="UNCHARACTERIZED TRANSCRIPTIONAL REGULATORY PROTEIN"/>
    <property type="match status" value="1"/>
</dbReference>
<evidence type="ECO:0000256" key="2">
    <source>
        <dbReference type="ARBA" id="ARBA00022723"/>
    </source>
</evidence>
<dbReference type="GO" id="GO:0000981">
    <property type="term" value="F:DNA-binding transcription factor activity, RNA polymerase II-specific"/>
    <property type="evidence" value="ECO:0007669"/>
    <property type="project" value="InterPro"/>
</dbReference>
<evidence type="ECO:0000256" key="6">
    <source>
        <dbReference type="ARBA" id="ARBA00023242"/>
    </source>
</evidence>
<keyword evidence="3" id="KW-0805">Transcription regulation</keyword>
<dbReference type="PANTHER" id="PTHR31001:SF86">
    <property type="entry name" value="ZN(II)2CYS6 TRANSCRIPTION FACTOR (EUROFUNG)"/>
    <property type="match status" value="1"/>
</dbReference>
<sequence>MEEYAGAGKPNDQQPKSTTLREKRRVRVQFSCTACRSRKLKCDRTYPCDRCTRRGEAASCVFIGRGPRGRPSHNSTNPTHIQNRIQHLENLVLSFAQRRKQEKQEMPQISPQPLDTSSDREHSNHAKSHLETATTTFDAIPEGQVLNDSPGKIFVEDVGTSYVDAAHWRAILEDIKEVKEYFQDDKLDEESISDDEMEESSGPTLLIGMGKPCSKDELLADIPSRAVLDRVISRYFNSSDPSLVIFHSLTFQKEYAQFWANPSAVSLPWLGLLYGCMAMAASIYSRSGDSLPSPLGNSLDVMNLYRKRSAQCLAQSDYTKPGRYKVEALMIYIASEFIRGGDAPVGSAFLLGITCKLAMRMGYHRDSKHYPSISVLEGEMRRRVWALVTQLDALTSFQVGIPRSIQSWQYDTELPHNLLDEDFDERTLTLPSPRPQTERTPVSFTICKGRLMSIFGNISDLAYSRKPGPYDDVLELDKRLQEAHDLMPSFLKMPPTNACLTDTPDLIMRRYILEFLFQKARCVLHRKYLAETRSELRYTYSRWTCINAAKEILRHQTDLFLEMQPGGRLNREKWFSSSLQNHDFVLAAMIICLELSRNSDPSAQSKESGNGFAVVFEGRESLARSLEVSCQIWRAKLKHSAEARKAFDAVTIMLRKVQGQLSRPTNVDATAMVESRNALNSADTLRSEAPCATTTTVLPRRTMGMAQDEVLSDALDIPPCTSLEFIEGMIDEPSNIDWHHWDGQMQDFALQNTNQFWSNFESLGYFQGTT</sequence>
<feature type="domain" description="Zn(2)-C6 fungal-type" evidence="8">
    <location>
        <begin position="31"/>
        <end position="62"/>
    </location>
</feature>
<dbReference type="Gene3D" id="4.10.240.10">
    <property type="entry name" value="Zn(2)-C6 fungal-type DNA-binding domain"/>
    <property type="match status" value="1"/>
</dbReference>
<dbReference type="InterPro" id="IPR050613">
    <property type="entry name" value="Sec_Metabolite_Reg"/>
</dbReference>
<dbReference type="SUPFAM" id="SSF57701">
    <property type="entry name" value="Zn2/Cys6 DNA-binding domain"/>
    <property type="match status" value="1"/>
</dbReference>
<keyword evidence="2" id="KW-0479">Metal-binding</keyword>
<dbReference type="OrthoDB" id="5431381at2759"/>
<evidence type="ECO:0000313" key="9">
    <source>
        <dbReference type="EMBL" id="OXV07256.1"/>
    </source>
</evidence>
<dbReference type="PROSITE" id="PS50048">
    <property type="entry name" value="ZN2_CY6_FUNGAL_2"/>
    <property type="match status" value="1"/>
</dbReference>
<comment type="subcellular location">
    <subcellularLocation>
        <location evidence="1">Nucleus</location>
    </subcellularLocation>
</comment>
<dbReference type="Pfam" id="PF04082">
    <property type="entry name" value="Fungal_trans"/>
    <property type="match status" value="1"/>
</dbReference>
<keyword evidence="6" id="KW-0539">Nucleus</keyword>
<dbReference type="SMART" id="SM00906">
    <property type="entry name" value="Fungal_trans"/>
    <property type="match status" value="1"/>
</dbReference>
<dbReference type="GO" id="GO:0003677">
    <property type="term" value="F:DNA binding"/>
    <property type="evidence" value="ECO:0007669"/>
    <property type="project" value="UniProtKB-KW"/>
</dbReference>
<feature type="region of interest" description="Disordered" evidence="7">
    <location>
        <begin position="1"/>
        <end position="22"/>
    </location>
</feature>
<accession>A0A232LT03</accession>
<keyword evidence="10" id="KW-1185">Reference proteome</keyword>
<dbReference type="PROSITE" id="PS00463">
    <property type="entry name" value="ZN2_CY6_FUNGAL_1"/>
    <property type="match status" value="1"/>
</dbReference>
<dbReference type="CDD" id="cd00067">
    <property type="entry name" value="GAL4"/>
    <property type="match status" value="1"/>
</dbReference>
<feature type="compositionally biased region" description="Basic and acidic residues" evidence="7">
    <location>
        <begin position="117"/>
        <end position="128"/>
    </location>
</feature>
<dbReference type="CDD" id="cd12148">
    <property type="entry name" value="fungal_TF_MHR"/>
    <property type="match status" value="1"/>
</dbReference>
<gene>
    <name evidence="9" type="ORF">Egran_04979</name>
</gene>
<evidence type="ECO:0000256" key="3">
    <source>
        <dbReference type="ARBA" id="ARBA00023015"/>
    </source>
</evidence>
<dbReference type="EMBL" id="NPHW01004973">
    <property type="protein sequence ID" value="OXV07256.1"/>
    <property type="molecule type" value="Genomic_DNA"/>
</dbReference>
<dbReference type="Pfam" id="PF00172">
    <property type="entry name" value="Zn_clus"/>
    <property type="match status" value="1"/>
</dbReference>
<dbReference type="InterPro" id="IPR036864">
    <property type="entry name" value="Zn2-C6_fun-type_DNA-bd_sf"/>
</dbReference>
<evidence type="ECO:0000259" key="8">
    <source>
        <dbReference type="PROSITE" id="PS50048"/>
    </source>
</evidence>
<dbReference type="AlphaFoldDB" id="A0A232LT03"/>
<dbReference type="GO" id="GO:0006351">
    <property type="term" value="P:DNA-templated transcription"/>
    <property type="evidence" value="ECO:0007669"/>
    <property type="project" value="InterPro"/>
</dbReference>
<protein>
    <recommendedName>
        <fullName evidence="8">Zn(2)-C6 fungal-type domain-containing protein</fullName>
    </recommendedName>
</protein>
<comment type="caution">
    <text evidence="9">The sequence shown here is derived from an EMBL/GenBank/DDBJ whole genome shotgun (WGS) entry which is preliminary data.</text>
</comment>
<evidence type="ECO:0000256" key="7">
    <source>
        <dbReference type="SAM" id="MobiDB-lite"/>
    </source>
</evidence>
<dbReference type="GO" id="GO:0005634">
    <property type="term" value="C:nucleus"/>
    <property type="evidence" value="ECO:0007669"/>
    <property type="project" value="UniProtKB-SubCell"/>
</dbReference>
<organism evidence="9 10">
    <name type="scientific">Elaphomyces granulatus</name>
    <dbReference type="NCBI Taxonomy" id="519963"/>
    <lineage>
        <taxon>Eukaryota</taxon>
        <taxon>Fungi</taxon>
        <taxon>Dikarya</taxon>
        <taxon>Ascomycota</taxon>
        <taxon>Pezizomycotina</taxon>
        <taxon>Eurotiomycetes</taxon>
        <taxon>Eurotiomycetidae</taxon>
        <taxon>Eurotiales</taxon>
        <taxon>Elaphomycetaceae</taxon>
        <taxon>Elaphomyces</taxon>
    </lineage>
</organism>